<sequence>MPTFRKLKGYAFDPSFSSTIGKRQSNQVVYKVRWEEINAENPFGEYIDIIDYDPSLDVYYDLINLNDREVLADHGLDPTEGNPKFHQQQVYAVVMSVISQFENALGRKIIWSRRYKVDDSTKYEYISKLRIYPHAIRQQNAYYSPEKLALLFGYFEAANNWGGNNIPGLAIFTCLSPDIVAHEVTHAIIDSMHPYWRFPTNPDMLAFHEGFSDIIALLQRFTFTNVVEDQIRSSKGDLLSTKNLLGDLAIQFGQAISPNRRALRSFLVSIDDKGEAKAVEPDPQKYYSTEDPHSRGAILVAAIFDAFTRLYKYQIADLLRIASNGTGILAQGDISPDLVKRLSDEAREIATKLLSVCIRAIDYCPPLDLTFGDYLRALITADIENNPDEEKSLRFALLEAFRSWGIVPLGINTFSVDSLVWKPLDNQLNENKIVGNEKFNKMKLFKQAIKYIFDPEENKKINSRNLAINSIEKILRENNREKIYQNYNLLAAEVHRIFNSKFDFFRDDKDHQDIEKLIGMSFNEIKYYINSTSEKNIIRAPKRQTATGDGIFQVYKCVPVIRHNQKDGTPSKLMIITLLQKVYVDLSNSDFKGYFPNNQYSYRGGATLIIDLSNFEIKYAIIKDITDSKRLNSQIDFTISSIQNEADSALMMKDSEPFAALHIH</sequence>
<dbReference type="SUPFAM" id="SSF55486">
    <property type="entry name" value="Metalloproteases ('zincins'), catalytic domain"/>
    <property type="match status" value="1"/>
</dbReference>
<evidence type="ECO:0000313" key="2">
    <source>
        <dbReference type="Proteomes" id="UP001303899"/>
    </source>
</evidence>
<name>A0ABU5S2R2_9BACT</name>
<protein>
    <recommendedName>
        <fullName evidence="3">Peptidase M4</fullName>
    </recommendedName>
</protein>
<dbReference type="CDD" id="cd09598">
    <property type="entry name" value="M4_like"/>
    <property type="match status" value="1"/>
</dbReference>
<keyword evidence="2" id="KW-1185">Reference proteome</keyword>
<comment type="caution">
    <text evidence="1">The sequence shown here is derived from an EMBL/GenBank/DDBJ whole genome shotgun (WGS) entry which is preliminary data.</text>
</comment>
<dbReference type="RefSeq" id="WP_323327656.1">
    <property type="nucleotide sequence ID" value="NZ_JAYGIL010000007.1"/>
</dbReference>
<proteinExistence type="predicted"/>
<accession>A0ABU5S2R2</accession>
<organism evidence="1 2">
    <name type="scientific">Arcicella gelida</name>
    <dbReference type="NCBI Taxonomy" id="2984195"/>
    <lineage>
        <taxon>Bacteria</taxon>
        <taxon>Pseudomonadati</taxon>
        <taxon>Bacteroidota</taxon>
        <taxon>Cytophagia</taxon>
        <taxon>Cytophagales</taxon>
        <taxon>Flectobacillaceae</taxon>
        <taxon>Arcicella</taxon>
    </lineage>
</organism>
<reference evidence="1 2" key="1">
    <citation type="submission" date="2023-12" db="EMBL/GenBank/DDBJ databases">
        <title>Novel species of the genus Arcicella isolated from rivers.</title>
        <authorList>
            <person name="Lu H."/>
        </authorList>
    </citation>
    <scope>NUCLEOTIDE SEQUENCE [LARGE SCALE GENOMIC DNA]</scope>
    <source>
        <strain evidence="1 2">DC2W</strain>
    </source>
</reference>
<evidence type="ECO:0000313" key="1">
    <source>
        <dbReference type="EMBL" id="MEA5402777.1"/>
    </source>
</evidence>
<dbReference type="EMBL" id="JAYGIL010000007">
    <property type="protein sequence ID" value="MEA5402777.1"/>
    <property type="molecule type" value="Genomic_DNA"/>
</dbReference>
<dbReference type="Proteomes" id="UP001303899">
    <property type="component" value="Unassembled WGS sequence"/>
</dbReference>
<evidence type="ECO:0008006" key="3">
    <source>
        <dbReference type="Google" id="ProtNLM"/>
    </source>
</evidence>
<gene>
    <name evidence="1" type="ORF">VB776_07620</name>
</gene>